<dbReference type="EMBL" id="JPRM01000013">
    <property type="protein sequence ID" value="KFF16743.1"/>
    <property type="molecule type" value="Genomic_DNA"/>
</dbReference>
<dbReference type="OrthoDB" id="1375620at2"/>
<gene>
    <name evidence="3" type="ORF">B0A62_08510</name>
    <name evidence="2" type="ORF">IW20_09660</name>
</gene>
<reference evidence="2 4" key="1">
    <citation type="submission" date="2014-07" db="EMBL/GenBank/DDBJ databases">
        <title>Genome of Flavobacterium hydatis DSM 2063.</title>
        <authorList>
            <person name="Pipes S.E."/>
            <person name="Stropko S.J."/>
            <person name="Newman J.D."/>
        </authorList>
    </citation>
    <scope>NUCLEOTIDE SEQUENCE [LARGE SCALE GENOMIC DNA]</scope>
    <source>
        <strain evidence="2 4">DSM 2063</strain>
    </source>
</reference>
<protein>
    <submittedName>
        <fullName evidence="2">Uncharacterized protein</fullName>
    </submittedName>
</protein>
<keyword evidence="1" id="KW-0732">Signal</keyword>
<feature type="chain" id="PRO_5001802906" evidence="1">
    <location>
        <begin position="23"/>
        <end position="117"/>
    </location>
</feature>
<keyword evidence="5" id="KW-1185">Reference proteome</keyword>
<comment type="caution">
    <text evidence="2">The sequence shown here is derived from an EMBL/GenBank/DDBJ whole genome shotgun (WGS) entry which is preliminary data.</text>
</comment>
<dbReference type="Proteomes" id="UP000198424">
    <property type="component" value="Unassembled WGS sequence"/>
</dbReference>
<evidence type="ECO:0000313" key="5">
    <source>
        <dbReference type="Proteomes" id="UP000198424"/>
    </source>
</evidence>
<evidence type="ECO:0000313" key="4">
    <source>
        <dbReference type="Proteomes" id="UP000028712"/>
    </source>
</evidence>
<dbReference type="Proteomes" id="UP000028712">
    <property type="component" value="Unassembled WGS sequence"/>
</dbReference>
<reference evidence="3 5" key="2">
    <citation type="submission" date="2016-11" db="EMBL/GenBank/DDBJ databases">
        <title>Whole genomes of Flavobacteriaceae.</title>
        <authorList>
            <person name="Stine C."/>
            <person name="Li C."/>
            <person name="Tadesse D."/>
        </authorList>
    </citation>
    <scope>NUCLEOTIDE SEQUENCE [LARGE SCALE GENOMIC DNA]</scope>
    <source>
        <strain evidence="3 5">ATCC 29551</strain>
    </source>
</reference>
<proteinExistence type="predicted"/>
<evidence type="ECO:0000313" key="2">
    <source>
        <dbReference type="EMBL" id="KFF16743.1"/>
    </source>
</evidence>
<sequence length="117" mass="13536">MNWIRKTIIFVGLLMLFLSAYSADEVAIDVIQPQKTDSNFTHDSIQASAFIQPQAGFHVVADVKTNYPSPTLTKWFDTFLIVIPDCKIQKSISNFANQTFNQRKKISILLYPFHYFW</sequence>
<organism evidence="2 4">
    <name type="scientific">Flavobacterium hydatis</name>
    <name type="common">Cytophaga aquatilis</name>
    <dbReference type="NCBI Taxonomy" id="991"/>
    <lineage>
        <taxon>Bacteria</taxon>
        <taxon>Pseudomonadati</taxon>
        <taxon>Bacteroidota</taxon>
        <taxon>Flavobacteriia</taxon>
        <taxon>Flavobacteriales</taxon>
        <taxon>Flavobacteriaceae</taxon>
        <taxon>Flavobacterium</taxon>
    </lineage>
</organism>
<dbReference type="EMBL" id="MUGY01000007">
    <property type="protein sequence ID" value="OXA95340.1"/>
    <property type="molecule type" value="Genomic_DNA"/>
</dbReference>
<accession>A0A086AJ79</accession>
<dbReference type="RefSeq" id="WP_035621273.1">
    <property type="nucleotide sequence ID" value="NZ_JBEWQG010000006.1"/>
</dbReference>
<evidence type="ECO:0000313" key="3">
    <source>
        <dbReference type="EMBL" id="OXA95340.1"/>
    </source>
</evidence>
<name>A0A086AJ79_FLAHY</name>
<dbReference type="eggNOG" id="ENOG5030Q0Q">
    <property type="taxonomic scope" value="Bacteria"/>
</dbReference>
<feature type="signal peptide" evidence="1">
    <location>
        <begin position="1"/>
        <end position="22"/>
    </location>
</feature>
<dbReference type="AlphaFoldDB" id="A0A086AJ79"/>
<evidence type="ECO:0000256" key="1">
    <source>
        <dbReference type="SAM" id="SignalP"/>
    </source>
</evidence>
<dbReference type="STRING" id="991.IW20_09660"/>